<evidence type="ECO:0000256" key="2">
    <source>
        <dbReference type="ARBA" id="ARBA00007131"/>
    </source>
</evidence>
<dbReference type="InterPro" id="IPR005474">
    <property type="entry name" value="Transketolase_N"/>
</dbReference>
<organism evidence="12 13">
    <name type="scientific">Cladobotryum mycophilum</name>
    <dbReference type="NCBI Taxonomy" id="491253"/>
    <lineage>
        <taxon>Eukaryota</taxon>
        <taxon>Fungi</taxon>
        <taxon>Dikarya</taxon>
        <taxon>Ascomycota</taxon>
        <taxon>Pezizomycotina</taxon>
        <taxon>Sordariomycetes</taxon>
        <taxon>Hypocreomycetidae</taxon>
        <taxon>Hypocreales</taxon>
        <taxon>Hypocreaceae</taxon>
        <taxon>Cladobotryum</taxon>
    </lineage>
</organism>
<dbReference type="SUPFAM" id="SSF52922">
    <property type="entry name" value="TK C-terminal domain-like"/>
    <property type="match status" value="1"/>
</dbReference>
<dbReference type="InterPro" id="IPR049557">
    <property type="entry name" value="Transketolase_CS"/>
</dbReference>
<dbReference type="InterPro" id="IPR033247">
    <property type="entry name" value="Transketolase_fam"/>
</dbReference>
<dbReference type="InterPro" id="IPR029061">
    <property type="entry name" value="THDP-binding"/>
</dbReference>
<keyword evidence="10" id="KW-0106">Calcium</keyword>
<accession>A0ABR0S6R2</accession>
<dbReference type="Pfam" id="PF22613">
    <property type="entry name" value="Transketolase_C_1"/>
    <property type="match status" value="1"/>
</dbReference>
<dbReference type="InterPro" id="IPR020826">
    <property type="entry name" value="Transketolase_BS"/>
</dbReference>
<dbReference type="PROSITE" id="PS00801">
    <property type="entry name" value="TRANSKETOLASE_1"/>
    <property type="match status" value="1"/>
</dbReference>
<evidence type="ECO:0000259" key="11">
    <source>
        <dbReference type="SMART" id="SM00861"/>
    </source>
</evidence>
<proteinExistence type="inferred from homology"/>
<dbReference type="SMART" id="SM00861">
    <property type="entry name" value="Transket_pyr"/>
    <property type="match status" value="1"/>
</dbReference>
<comment type="function">
    <text evidence="10">Catalyzes the transfer of a two-carbon ketol group from a ketose donor to an aldose acceptor, via a covalent intermediate with the cofactor thiamine pyrophosphate.</text>
</comment>
<dbReference type="Pfam" id="PF00456">
    <property type="entry name" value="Transketolase_N"/>
    <property type="match status" value="1"/>
</dbReference>
<gene>
    <name evidence="12" type="ORF">PT974_11674</name>
</gene>
<dbReference type="CDD" id="cd02012">
    <property type="entry name" value="TPP_TK"/>
    <property type="match status" value="1"/>
</dbReference>
<dbReference type="EC" id="2.2.1.1" evidence="4 10"/>
<evidence type="ECO:0000256" key="1">
    <source>
        <dbReference type="ARBA" id="ARBA00001941"/>
    </source>
</evidence>
<feature type="domain" description="Transketolase-like pyrimidine-binding" evidence="11">
    <location>
        <begin position="356"/>
        <end position="532"/>
    </location>
</feature>
<protein>
    <recommendedName>
        <fullName evidence="4 10">Transketolase</fullName>
        <ecNumber evidence="4 10">2.2.1.1</ecNumber>
    </recommendedName>
</protein>
<dbReference type="Gene3D" id="3.40.50.970">
    <property type="match status" value="2"/>
</dbReference>
<evidence type="ECO:0000256" key="8">
    <source>
        <dbReference type="ARBA" id="ARBA00023052"/>
    </source>
</evidence>
<evidence type="ECO:0000256" key="4">
    <source>
        <dbReference type="ARBA" id="ARBA00013152"/>
    </source>
</evidence>
<comment type="caution">
    <text evidence="12">The sequence shown here is derived from an EMBL/GenBank/DDBJ whole genome shotgun (WGS) entry which is preliminary data.</text>
</comment>
<dbReference type="Gene3D" id="3.40.50.920">
    <property type="match status" value="1"/>
</dbReference>
<dbReference type="InterPro" id="IPR055152">
    <property type="entry name" value="Transketolase-like_C_2"/>
</dbReference>
<keyword evidence="7 10" id="KW-0460">Magnesium</keyword>
<dbReference type="NCBIfam" id="TIGR00232">
    <property type="entry name" value="tktlase_bact"/>
    <property type="match status" value="1"/>
</dbReference>
<evidence type="ECO:0000256" key="6">
    <source>
        <dbReference type="ARBA" id="ARBA00022723"/>
    </source>
</evidence>
<dbReference type="SUPFAM" id="SSF52518">
    <property type="entry name" value="Thiamin diphosphate-binding fold (THDP-binding)"/>
    <property type="match status" value="2"/>
</dbReference>
<evidence type="ECO:0000256" key="3">
    <source>
        <dbReference type="ARBA" id="ARBA00011738"/>
    </source>
</evidence>
<dbReference type="CDD" id="cd07033">
    <property type="entry name" value="TPP_PYR_DXS_TK_like"/>
    <property type="match status" value="1"/>
</dbReference>
<keyword evidence="8 10" id="KW-0786">Thiamine pyrophosphate</keyword>
<dbReference type="PANTHER" id="PTHR43522">
    <property type="entry name" value="TRANSKETOLASE"/>
    <property type="match status" value="1"/>
</dbReference>
<evidence type="ECO:0000313" key="12">
    <source>
        <dbReference type="EMBL" id="KAK5987542.1"/>
    </source>
</evidence>
<evidence type="ECO:0000256" key="10">
    <source>
        <dbReference type="RuleBase" id="RU004996"/>
    </source>
</evidence>
<comment type="cofactor">
    <cofactor evidence="10">
        <name>thiamine diphosphate</name>
        <dbReference type="ChEBI" id="CHEBI:58937"/>
    </cofactor>
    <text evidence="10">Binds 1 thiamine pyrophosphate per subunit.</text>
</comment>
<evidence type="ECO:0000256" key="7">
    <source>
        <dbReference type="ARBA" id="ARBA00022842"/>
    </source>
</evidence>
<dbReference type="PROSITE" id="PS00802">
    <property type="entry name" value="TRANSKETOLASE_2"/>
    <property type="match status" value="1"/>
</dbReference>
<dbReference type="EMBL" id="JAVFKD010000016">
    <property type="protein sequence ID" value="KAK5987542.1"/>
    <property type="molecule type" value="Genomic_DNA"/>
</dbReference>
<keyword evidence="13" id="KW-1185">Reference proteome</keyword>
<dbReference type="InterPro" id="IPR005475">
    <property type="entry name" value="Transketolase-like_Pyr-bd"/>
</dbReference>
<keyword evidence="6 10" id="KW-0479">Metal-binding</keyword>
<comment type="similarity">
    <text evidence="2 10">Belongs to the transketolase family.</text>
</comment>
<evidence type="ECO:0000256" key="5">
    <source>
        <dbReference type="ARBA" id="ARBA00022679"/>
    </source>
</evidence>
<dbReference type="PANTHER" id="PTHR43522:SF2">
    <property type="entry name" value="TRANSKETOLASE 1-RELATED"/>
    <property type="match status" value="1"/>
</dbReference>
<dbReference type="InterPro" id="IPR005478">
    <property type="entry name" value="Transketolase_bac-like"/>
</dbReference>
<dbReference type="Pfam" id="PF02779">
    <property type="entry name" value="Transket_pyr"/>
    <property type="match status" value="1"/>
</dbReference>
<comment type="cofactor">
    <cofactor evidence="1">
        <name>Co(2+)</name>
        <dbReference type="ChEBI" id="CHEBI:48828"/>
    </cofactor>
</comment>
<reference evidence="12 13" key="1">
    <citation type="submission" date="2024-01" db="EMBL/GenBank/DDBJ databases">
        <title>Complete genome of Cladobotryum mycophilum ATHUM6906.</title>
        <authorList>
            <person name="Christinaki A.C."/>
            <person name="Myridakis A.I."/>
            <person name="Kouvelis V.N."/>
        </authorList>
    </citation>
    <scope>NUCLEOTIDE SEQUENCE [LARGE SCALE GENOMIC DNA]</scope>
    <source>
        <strain evidence="12 13">ATHUM6906</strain>
    </source>
</reference>
<keyword evidence="5 10" id="KW-0808">Transferase</keyword>
<evidence type="ECO:0000313" key="13">
    <source>
        <dbReference type="Proteomes" id="UP001338125"/>
    </source>
</evidence>
<name>A0ABR0S6R2_9HYPO</name>
<dbReference type="InterPro" id="IPR009014">
    <property type="entry name" value="Transketo_C/PFOR_II"/>
</dbReference>
<comment type="cofactor">
    <cofactor evidence="10">
        <name>Mg(2+)</name>
        <dbReference type="ChEBI" id="CHEBI:18420"/>
    </cofactor>
    <cofactor evidence="10">
        <name>Ca(2+)</name>
        <dbReference type="ChEBI" id="CHEBI:29108"/>
    </cofactor>
    <cofactor evidence="10">
        <name>Mn(2+)</name>
        <dbReference type="ChEBI" id="CHEBI:29035"/>
    </cofactor>
    <cofactor evidence="10">
        <name>Co(2+)</name>
        <dbReference type="ChEBI" id="CHEBI:48828"/>
    </cofactor>
    <text evidence="10">Binds 1 Mg(2+) ion per subunit. Can also utilize other divalent metal cations, such as Ca(2+), Mn(2+) and Co(2+).</text>
</comment>
<comment type="subunit">
    <text evidence="3 10">Homodimer.</text>
</comment>
<comment type="catalytic activity">
    <reaction evidence="9 10">
        <text>D-sedoheptulose 7-phosphate + D-glyceraldehyde 3-phosphate = aldehydo-D-ribose 5-phosphate + D-xylulose 5-phosphate</text>
        <dbReference type="Rhea" id="RHEA:10508"/>
        <dbReference type="ChEBI" id="CHEBI:57483"/>
        <dbReference type="ChEBI" id="CHEBI:57737"/>
        <dbReference type="ChEBI" id="CHEBI:58273"/>
        <dbReference type="ChEBI" id="CHEBI:59776"/>
        <dbReference type="EC" id="2.2.1.1"/>
    </reaction>
</comment>
<evidence type="ECO:0000256" key="9">
    <source>
        <dbReference type="ARBA" id="ARBA00049473"/>
    </source>
</evidence>
<sequence length="685" mass="75114">MGYTEVDQLAINTIRLLAVDATFKSNSGHPGAPMGMAPVAHVLWDKFLKFNPKNPKWLNRDRFVLSNGHGCMLQYALLHLFGFPLSIDDLKAFRTVDSITPGHPEAHDTPGIEVTTGPLGQGISNAVGLAIAQAHTAAVFNKPGFELVNNYTYCFLGDGCLMEGVSGEASSLAGHLQLGNLIAVWDDNHISIDGDTNVAFTEDVAKRYEAYGWHVVTVDNGDHDLQAMEDAIKQAQEVKDKPSLIKLRTTIGFGSLQEGTHGVHGSPLKADDIKQLKEKFGFNPAETFVVPKQVQELYGKHSTEGAAREDEWNKLFAKYKESFPKEHADLTRRLTGDLPEGWEKNLPVYTTSDPAIASRKLSETVLSKIEEALPELVGGSADLTGSNLTRWKSAVDFQPKSTGLGDYSGRYIRYGVREHAMGAIMNGLAAYGTIIPYSGTFLNFVSYAAGAVRLSALSQVRLIWVATHDSIGLGEDGPTHQPIETLAHFRALPNLMVWRPADGNETSAAYYVSLTSKHTPSIVALSRQNLPQLEGSTIERASKGGYVLHEVEGANVTLVSTGSEVSICVDAAKELQEKHNIKARIVSIPCFEVFDTQSKEYRLSVLPDGIPSLSVEVMSTMGWERYTHEQFGLNRFGASGAYKDVYKKFEFTPEGISKRAIATIDFWKDVPNIRSPINRAFQQII</sequence>
<dbReference type="Proteomes" id="UP001338125">
    <property type="component" value="Unassembled WGS sequence"/>
</dbReference>